<keyword evidence="2" id="KW-0663">Pyridoxal phosphate</keyword>
<gene>
    <name evidence="4" type="ORF">CTI12_AA077950</name>
</gene>
<dbReference type="Proteomes" id="UP000245207">
    <property type="component" value="Unassembled WGS sequence"/>
</dbReference>
<dbReference type="GO" id="GO:0003941">
    <property type="term" value="F:L-serine ammonia-lyase activity"/>
    <property type="evidence" value="ECO:0007669"/>
    <property type="project" value="TreeGrafter"/>
</dbReference>
<dbReference type="EMBL" id="PKPP01000446">
    <property type="protein sequence ID" value="PWA92661.1"/>
    <property type="molecule type" value="Genomic_DNA"/>
</dbReference>
<dbReference type="InterPro" id="IPR036052">
    <property type="entry name" value="TrpB-like_PALP_sf"/>
</dbReference>
<dbReference type="PANTHER" id="PTHR48078">
    <property type="entry name" value="THREONINE DEHYDRATASE, MITOCHONDRIAL-RELATED"/>
    <property type="match status" value="1"/>
</dbReference>
<evidence type="ECO:0000256" key="2">
    <source>
        <dbReference type="ARBA" id="ARBA00022898"/>
    </source>
</evidence>
<dbReference type="SUPFAM" id="SSF53686">
    <property type="entry name" value="Tryptophan synthase beta subunit-like PLP-dependent enzymes"/>
    <property type="match status" value="3"/>
</dbReference>
<dbReference type="GO" id="GO:0006567">
    <property type="term" value="P:L-threonine catabolic process"/>
    <property type="evidence" value="ECO:0007669"/>
    <property type="project" value="TreeGrafter"/>
</dbReference>
<dbReference type="GO" id="GO:0006565">
    <property type="term" value="P:L-serine catabolic process"/>
    <property type="evidence" value="ECO:0007669"/>
    <property type="project" value="TreeGrafter"/>
</dbReference>
<sequence length="183" mass="21108">MEYLTSILTSNVFDVAMEYPLQHAWKLSERLGVNIWLKREDLQPFLFESQPSQHHLRALTLLKMPSVLSLIHEKYYHNSLRIPYSMNKVSGISSATSLEAVREARCEYMVEEEGSLAVESPLQHASKLSERLGVNIWLKREDLPRVYDVAVESPLQHASKLSERLGVNIWLKREDLPRGGYMT</sequence>
<dbReference type="OrthoDB" id="4418812at2759"/>
<dbReference type="AlphaFoldDB" id="A0A2U1Q3R3"/>
<evidence type="ECO:0000256" key="3">
    <source>
        <dbReference type="ARBA" id="ARBA00023239"/>
    </source>
</evidence>
<protein>
    <submittedName>
        <fullName evidence="4">Threonine dehydratase biosynthetic, chloroplastic</fullName>
    </submittedName>
</protein>
<accession>A0A2U1Q3R3</accession>
<organism evidence="4 5">
    <name type="scientific">Artemisia annua</name>
    <name type="common">Sweet wormwood</name>
    <dbReference type="NCBI Taxonomy" id="35608"/>
    <lineage>
        <taxon>Eukaryota</taxon>
        <taxon>Viridiplantae</taxon>
        <taxon>Streptophyta</taxon>
        <taxon>Embryophyta</taxon>
        <taxon>Tracheophyta</taxon>
        <taxon>Spermatophyta</taxon>
        <taxon>Magnoliopsida</taxon>
        <taxon>eudicotyledons</taxon>
        <taxon>Gunneridae</taxon>
        <taxon>Pentapetalae</taxon>
        <taxon>asterids</taxon>
        <taxon>campanulids</taxon>
        <taxon>Asterales</taxon>
        <taxon>Asteraceae</taxon>
        <taxon>Asteroideae</taxon>
        <taxon>Anthemideae</taxon>
        <taxon>Artemisiinae</taxon>
        <taxon>Artemisia</taxon>
    </lineage>
</organism>
<evidence type="ECO:0000313" key="5">
    <source>
        <dbReference type="Proteomes" id="UP000245207"/>
    </source>
</evidence>
<comment type="caution">
    <text evidence="4">The sequence shown here is derived from an EMBL/GenBank/DDBJ whole genome shotgun (WGS) entry which is preliminary data.</text>
</comment>
<dbReference type="GO" id="GO:0009097">
    <property type="term" value="P:isoleucine biosynthetic process"/>
    <property type="evidence" value="ECO:0007669"/>
    <property type="project" value="TreeGrafter"/>
</dbReference>
<dbReference type="Gene3D" id="3.40.50.1100">
    <property type="match status" value="2"/>
</dbReference>
<keyword evidence="5" id="KW-1185">Reference proteome</keyword>
<reference evidence="4 5" key="1">
    <citation type="journal article" date="2018" name="Mol. Plant">
        <title>The genome of Artemisia annua provides insight into the evolution of Asteraceae family and artemisinin biosynthesis.</title>
        <authorList>
            <person name="Shen Q."/>
            <person name="Zhang L."/>
            <person name="Liao Z."/>
            <person name="Wang S."/>
            <person name="Yan T."/>
            <person name="Shi P."/>
            <person name="Liu M."/>
            <person name="Fu X."/>
            <person name="Pan Q."/>
            <person name="Wang Y."/>
            <person name="Lv Z."/>
            <person name="Lu X."/>
            <person name="Zhang F."/>
            <person name="Jiang W."/>
            <person name="Ma Y."/>
            <person name="Chen M."/>
            <person name="Hao X."/>
            <person name="Li L."/>
            <person name="Tang Y."/>
            <person name="Lv G."/>
            <person name="Zhou Y."/>
            <person name="Sun X."/>
            <person name="Brodelius P.E."/>
            <person name="Rose J.K.C."/>
            <person name="Tang K."/>
        </authorList>
    </citation>
    <scope>NUCLEOTIDE SEQUENCE [LARGE SCALE GENOMIC DNA]</scope>
    <source>
        <strain evidence="5">cv. Huhao1</strain>
        <tissue evidence="4">Leaf</tissue>
    </source>
</reference>
<proteinExistence type="predicted"/>
<keyword evidence="3" id="KW-0456">Lyase</keyword>
<dbReference type="STRING" id="35608.A0A2U1Q3R3"/>
<dbReference type="PANTHER" id="PTHR48078:SF11">
    <property type="entry name" value="THREONINE DEHYDRATASE, MITOCHONDRIAL"/>
    <property type="match status" value="1"/>
</dbReference>
<name>A0A2U1Q3R3_ARTAN</name>
<evidence type="ECO:0000313" key="4">
    <source>
        <dbReference type="EMBL" id="PWA92661.1"/>
    </source>
</evidence>
<comment type="cofactor">
    <cofactor evidence="1">
        <name>pyridoxal 5'-phosphate</name>
        <dbReference type="ChEBI" id="CHEBI:597326"/>
    </cofactor>
</comment>
<dbReference type="GO" id="GO:0004794">
    <property type="term" value="F:threonine deaminase activity"/>
    <property type="evidence" value="ECO:0007669"/>
    <property type="project" value="TreeGrafter"/>
</dbReference>
<evidence type="ECO:0000256" key="1">
    <source>
        <dbReference type="ARBA" id="ARBA00001933"/>
    </source>
</evidence>
<dbReference type="InterPro" id="IPR050147">
    <property type="entry name" value="Ser/Thr_Dehydratase"/>
</dbReference>